<reference evidence="1 2" key="1">
    <citation type="submission" date="2013-09" db="EMBL/GenBank/DDBJ databases">
        <title>High correlation between genotypes and phenotypes of environmental bacteria Comamonas testosteroni strains.</title>
        <authorList>
            <person name="Liu L."/>
            <person name="Zhu W."/>
            <person name="Xia X."/>
            <person name="Xu B."/>
            <person name="Luo M."/>
            <person name="Wang G."/>
        </authorList>
    </citation>
    <scope>NUCLEOTIDE SEQUENCE [LARGE SCALE GENOMIC DNA]</scope>
    <source>
        <strain evidence="1 2">JL40</strain>
    </source>
</reference>
<gene>
    <name evidence="1" type="ORF">P353_22415</name>
</gene>
<dbReference type="Proteomes" id="UP000029553">
    <property type="component" value="Unassembled WGS sequence"/>
</dbReference>
<comment type="caution">
    <text evidence="1">The sequence shown here is derived from an EMBL/GenBank/DDBJ whole genome shotgun (WGS) entry which is preliminary data.</text>
</comment>
<proteinExistence type="predicted"/>
<evidence type="ECO:0000313" key="2">
    <source>
        <dbReference type="Proteomes" id="UP000029553"/>
    </source>
</evidence>
<organism evidence="1 2">
    <name type="scientific">Comamonas testosteroni</name>
    <name type="common">Pseudomonas testosteroni</name>
    <dbReference type="NCBI Taxonomy" id="285"/>
    <lineage>
        <taxon>Bacteria</taxon>
        <taxon>Pseudomonadati</taxon>
        <taxon>Pseudomonadota</taxon>
        <taxon>Betaproteobacteria</taxon>
        <taxon>Burkholderiales</taxon>
        <taxon>Comamonadaceae</taxon>
        <taxon>Comamonas</taxon>
    </lineage>
</organism>
<accession>A0A096HBQ6</accession>
<evidence type="ECO:0000313" key="1">
    <source>
        <dbReference type="EMBL" id="KGH26287.1"/>
    </source>
</evidence>
<sequence length="71" mass="7892">MNRSVIFGLSQVAEIYGRAPLSPDAATLYRQATGIEDDRKFLERLAELVKVSKTFPVPADFRVADEGEVHV</sequence>
<dbReference type="AlphaFoldDB" id="A0A096HBQ6"/>
<dbReference type="RefSeq" id="WP_034374339.1">
    <property type="nucleotide sequence ID" value="NZ_AWOR01000069.1"/>
</dbReference>
<name>A0A096HBQ6_COMTE</name>
<dbReference type="EMBL" id="AWOR01000069">
    <property type="protein sequence ID" value="KGH26287.1"/>
    <property type="molecule type" value="Genomic_DNA"/>
</dbReference>
<protein>
    <submittedName>
        <fullName evidence="1">Uncharacterized protein</fullName>
    </submittedName>
</protein>